<evidence type="ECO:0000259" key="2">
    <source>
        <dbReference type="PROSITE" id="PS50110"/>
    </source>
</evidence>
<dbReference type="SUPFAM" id="SSF52172">
    <property type="entry name" value="CheY-like"/>
    <property type="match status" value="1"/>
</dbReference>
<keyword evidence="1" id="KW-0597">Phosphoprotein</keyword>
<dbReference type="InterPro" id="IPR011006">
    <property type="entry name" value="CheY-like_superfamily"/>
</dbReference>
<dbReference type="EMBL" id="BARU01032619">
    <property type="protein sequence ID" value="GAH73170.1"/>
    <property type="molecule type" value="Genomic_DNA"/>
</dbReference>
<dbReference type="Gene3D" id="3.40.50.2300">
    <property type="match status" value="1"/>
</dbReference>
<dbReference type="InterPro" id="IPR001789">
    <property type="entry name" value="Sig_transdc_resp-reg_receiver"/>
</dbReference>
<comment type="caution">
    <text evidence="3">The sequence shown here is derived from an EMBL/GenBank/DDBJ whole genome shotgun (WGS) entry which is preliminary data.</text>
</comment>
<feature type="non-terminal residue" evidence="3">
    <location>
        <position position="1"/>
    </location>
</feature>
<dbReference type="InterPro" id="IPR050595">
    <property type="entry name" value="Bact_response_regulator"/>
</dbReference>
<dbReference type="PANTHER" id="PTHR44591:SF3">
    <property type="entry name" value="RESPONSE REGULATORY DOMAIN-CONTAINING PROTEIN"/>
    <property type="match status" value="1"/>
</dbReference>
<dbReference type="GO" id="GO:0000160">
    <property type="term" value="P:phosphorelay signal transduction system"/>
    <property type="evidence" value="ECO:0007669"/>
    <property type="project" value="InterPro"/>
</dbReference>
<proteinExistence type="predicted"/>
<evidence type="ECO:0000313" key="3">
    <source>
        <dbReference type="EMBL" id="GAH73170.1"/>
    </source>
</evidence>
<feature type="domain" description="Response regulatory" evidence="2">
    <location>
        <begin position="1"/>
        <end position="71"/>
    </location>
</feature>
<dbReference type="AlphaFoldDB" id="X1IV73"/>
<accession>X1IV73</accession>
<reference evidence="3" key="1">
    <citation type="journal article" date="2014" name="Front. Microbiol.">
        <title>High frequency of phylogenetically diverse reductive dehalogenase-homologous genes in deep subseafloor sedimentary metagenomes.</title>
        <authorList>
            <person name="Kawai M."/>
            <person name="Futagami T."/>
            <person name="Toyoda A."/>
            <person name="Takaki Y."/>
            <person name="Nishi S."/>
            <person name="Hori S."/>
            <person name="Arai W."/>
            <person name="Tsubouchi T."/>
            <person name="Morono Y."/>
            <person name="Uchiyama I."/>
            <person name="Ito T."/>
            <person name="Fujiyama A."/>
            <person name="Inagaki F."/>
            <person name="Takami H."/>
        </authorList>
    </citation>
    <scope>NUCLEOTIDE SEQUENCE</scope>
    <source>
        <strain evidence="3">Expedition CK06-06</strain>
    </source>
</reference>
<organism evidence="3">
    <name type="scientific">marine sediment metagenome</name>
    <dbReference type="NCBI Taxonomy" id="412755"/>
    <lineage>
        <taxon>unclassified sequences</taxon>
        <taxon>metagenomes</taxon>
        <taxon>ecological metagenomes</taxon>
    </lineage>
</organism>
<dbReference type="Pfam" id="PF00072">
    <property type="entry name" value="Response_reg"/>
    <property type="match status" value="1"/>
</dbReference>
<name>X1IV73_9ZZZZ</name>
<dbReference type="PANTHER" id="PTHR44591">
    <property type="entry name" value="STRESS RESPONSE REGULATOR PROTEIN 1"/>
    <property type="match status" value="1"/>
</dbReference>
<gene>
    <name evidence="3" type="ORF">S03H2_51419</name>
</gene>
<evidence type="ECO:0000256" key="1">
    <source>
        <dbReference type="ARBA" id="ARBA00022553"/>
    </source>
</evidence>
<sequence>DIIFLDVRLPGMNGVETFEQVKEIDPEVTVIMMTGYTEEDLVKGAINEGAYTCIYKPFDMEKVIELVEKISKERKK</sequence>
<protein>
    <recommendedName>
        <fullName evidence="2">Response regulatory domain-containing protein</fullName>
    </recommendedName>
</protein>
<dbReference type="PROSITE" id="PS50110">
    <property type="entry name" value="RESPONSE_REGULATORY"/>
    <property type="match status" value="1"/>
</dbReference>